<accession>A0A368UZH2</accession>
<feature type="transmembrane region" description="Helical" evidence="1">
    <location>
        <begin position="115"/>
        <end position="132"/>
    </location>
</feature>
<dbReference type="AlphaFoldDB" id="A0A368UZH2"/>
<keyword evidence="1" id="KW-0812">Transmembrane</keyword>
<evidence type="ECO:0000256" key="1">
    <source>
        <dbReference type="SAM" id="Phobius"/>
    </source>
</evidence>
<dbReference type="Proteomes" id="UP000253065">
    <property type="component" value="Unassembled WGS sequence"/>
</dbReference>
<dbReference type="Pfam" id="PF11086">
    <property type="entry name" value="DUF2878"/>
    <property type="match status" value="1"/>
</dbReference>
<dbReference type="RefSeq" id="WP_113880096.1">
    <property type="nucleotide sequence ID" value="NZ_QNSA01000008.1"/>
</dbReference>
<evidence type="ECO:0000313" key="5">
    <source>
        <dbReference type="Proteomes" id="UP000253065"/>
    </source>
</evidence>
<evidence type="ECO:0000313" key="4">
    <source>
        <dbReference type="Proteomes" id="UP000252795"/>
    </source>
</evidence>
<feature type="transmembrane region" description="Helical" evidence="1">
    <location>
        <begin position="19"/>
        <end position="44"/>
    </location>
</feature>
<keyword evidence="1" id="KW-0472">Membrane</keyword>
<dbReference type="EMBL" id="QPJB01000008">
    <property type="protein sequence ID" value="RCW32844.1"/>
    <property type="molecule type" value="Genomic_DNA"/>
</dbReference>
<protein>
    <submittedName>
        <fullName evidence="3">Uncharacterized protein DUF2878</fullName>
    </submittedName>
</protein>
<reference evidence="3 4" key="1">
    <citation type="submission" date="2018-07" db="EMBL/GenBank/DDBJ databases">
        <title>Freshwater and sediment microbial communities from various areas in North America, analyzing microbe dynamics in response to fracking.</title>
        <authorList>
            <person name="Lamendella R."/>
        </authorList>
    </citation>
    <scope>NUCLEOTIDE SEQUENCE [LARGE SCALE GENOMIC DNA]</scope>
    <source>
        <strain evidence="3 4">114E</strain>
        <strain evidence="2 5">114E_o</strain>
    </source>
</reference>
<dbReference type="Proteomes" id="UP000252795">
    <property type="component" value="Unassembled WGS sequence"/>
</dbReference>
<feature type="transmembrane region" description="Helical" evidence="1">
    <location>
        <begin position="56"/>
        <end position="73"/>
    </location>
</feature>
<organism evidence="3 4">
    <name type="scientific">Marinobacter nauticus</name>
    <name type="common">Marinobacter hydrocarbonoclasticus</name>
    <name type="synonym">Marinobacter aquaeolei</name>
    <dbReference type="NCBI Taxonomy" id="2743"/>
    <lineage>
        <taxon>Bacteria</taxon>
        <taxon>Pseudomonadati</taxon>
        <taxon>Pseudomonadota</taxon>
        <taxon>Gammaproteobacteria</taxon>
        <taxon>Pseudomonadales</taxon>
        <taxon>Marinobacteraceae</taxon>
        <taxon>Marinobacter</taxon>
    </lineage>
</organism>
<keyword evidence="1" id="KW-1133">Transmembrane helix</keyword>
<proteinExistence type="predicted"/>
<comment type="caution">
    <text evidence="3">The sequence shown here is derived from an EMBL/GenBank/DDBJ whole genome shotgun (WGS) entry which is preliminary data.</text>
</comment>
<name>A0A368UZH2_MARNT</name>
<gene>
    <name evidence="3" type="ORF">DET51_10869</name>
    <name evidence="2" type="ORF">DET64_10869</name>
</gene>
<keyword evidence="5" id="KW-1185">Reference proteome</keyword>
<sequence length="174" mass="19264">MITSKTARNLLNLILFQTGWLACVLYPGLATVGLILVFLGLHLALVSQQRISELQFIGFGVVLGGLMDTFWFRTGVLALDSGEEVLAAPPWLIAIWAIFMTTLCHSLDWISQRQWLPWALAPIAGPFAYWSASQLGIVALPDLTVSLVAMAVGWFVLFPLLLFIRKALYTELET</sequence>
<feature type="transmembrane region" description="Helical" evidence="1">
    <location>
        <begin position="144"/>
        <end position="164"/>
    </location>
</feature>
<evidence type="ECO:0000313" key="3">
    <source>
        <dbReference type="EMBL" id="RCW32844.1"/>
    </source>
</evidence>
<evidence type="ECO:0000313" key="2">
    <source>
        <dbReference type="EMBL" id="RBP71825.1"/>
    </source>
</evidence>
<feature type="transmembrane region" description="Helical" evidence="1">
    <location>
        <begin position="85"/>
        <end position="103"/>
    </location>
</feature>
<dbReference type="EMBL" id="QNSA01000008">
    <property type="protein sequence ID" value="RBP71825.1"/>
    <property type="molecule type" value="Genomic_DNA"/>
</dbReference>
<dbReference type="InterPro" id="IPR021306">
    <property type="entry name" value="DUF2878"/>
</dbReference>
<dbReference type="PROSITE" id="PS51257">
    <property type="entry name" value="PROKAR_LIPOPROTEIN"/>
    <property type="match status" value="1"/>
</dbReference>